<sequence length="654" mass="73255">MAPKKKGGLQTVQEETDELERKVDSLMQDFKRSDISDRTQTLRRCSDLQIAVTETLTKLQKLTKAHEWAPVGNYDQRKRQEEERLRTLQNKLRALTEQSQDKSSEEDSEEEEGEEEDDDDSYDVGANRKMLSAKTSDVCYVALSSFRGQEEGDLNVQEGAVVRVLQKTGDGWWLAQDSAGHKGLVPKNYLKKMSPHEQVAESQVDDDGDEESDEAQEDENDPAEVKQSTSSNWDTVRKAMSEIDATDVLSAMGAIPPGFRPSTLSKLLEEGTSYRASHYIQPKLRQSELSFTDLQLEPDTGKVLAQHSRVCVIVTLWSCRMIPPPGVGLRVLSRHIRLCAFNGTEVMSNIHTVRAYCTPSSPKTWSFSPRMSGLLPCLLDGDCFFRCDSNSPDVGILFELGITYIRNSTGDRGDLSCGWAFLKLFDENGALIPLRTQELTVNAGTPYEGVVETSSMPSIRGGSSGMLHQMLKSRKLPKLIIKLRSPNTRTREQLSLLPVTLLGCMSTVPLLVLYRQLLADILLLDRVTMQNADLICSSIVATFPEVLDQSDLMDAFRKSWVESENNLKRSVKKDVAVLKKLFESVYMSSVFPLLSSVEMPAACWANEDIEAQRARLIYNPTNKISLETMLSSSHKHRAFNISQVSYDLLTSAWN</sequence>
<dbReference type="SUPFAM" id="SSF50044">
    <property type="entry name" value="SH3-domain"/>
    <property type="match status" value="1"/>
</dbReference>
<proteinExistence type="predicted"/>
<dbReference type="EMBL" id="JAVHJS010000011">
    <property type="protein sequence ID" value="KAK2843894.1"/>
    <property type="molecule type" value="Genomic_DNA"/>
</dbReference>
<dbReference type="GO" id="GO:0005737">
    <property type="term" value="C:cytoplasm"/>
    <property type="evidence" value="ECO:0007669"/>
    <property type="project" value="TreeGrafter"/>
</dbReference>
<name>A0AA88MSS7_TACVA</name>
<feature type="compositionally biased region" description="Acidic residues" evidence="3">
    <location>
        <begin position="203"/>
        <end position="222"/>
    </location>
</feature>
<dbReference type="Gene3D" id="2.30.30.40">
    <property type="entry name" value="SH3 Domains"/>
    <property type="match status" value="1"/>
</dbReference>
<evidence type="ECO:0000256" key="1">
    <source>
        <dbReference type="ARBA" id="ARBA00022443"/>
    </source>
</evidence>
<dbReference type="Proteomes" id="UP001187315">
    <property type="component" value="Unassembled WGS sequence"/>
</dbReference>
<dbReference type="Pfam" id="PF14604">
    <property type="entry name" value="SH3_9"/>
    <property type="match status" value="1"/>
</dbReference>
<keyword evidence="6" id="KW-1185">Reference proteome</keyword>
<dbReference type="PROSITE" id="PS50002">
    <property type="entry name" value="SH3"/>
    <property type="match status" value="1"/>
</dbReference>
<reference evidence="5" key="1">
    <citation type="submission" date="2023-08" db="EMBL/GenBank/DDBJ databases">
        <title>Pelteobagrus vachellii genome.</title>
        <authorList>
            <person name="Liu H."/>
        </authorList>
    </citation>
    <scope>NUCLEOTIDE SEQUENCE</scope>
    <source>
        <strain evidence="5">PRFRI_2022a</strain>
        <tissue evidence="5">Muscle</tissue>
    </source>
</reference>
<dbReference type="GO" id="GO:0005929">
    <property type="term" value="C:cilium"/>
    <property type="evidence" value="ECO:0007669"/>
    <property type="project" value="TreeGrafter"/>
</dbReference>
<evidence type="ECO:0000313" key="5">
    <source>
        <dbReference type="EMBL" id="KAK2843894.1"/>
    </source>
</evidence>
<dbReference type="InterPro" id="IPR036028">
    <property type="entry name" value="SH3-like_dom_sf"/>
</dbReference>
<dbReference type="AlphaFoldDB" id="A0AA88MSS7"/>
<gene>
    <name evidence="5" type="ORF">Q7C36_012109</name>
</gene>
<dbReference type="PANTHER" id="PTHR15176">
    <property type="entry name" value="NEPHROCYSTIN"/>
    <property type="match status" value="1"/>
</dbReference>
<comment type="caution">
    <text evidence="5">The sequence shown here is derived from an EMBL/GenBank/DDBJ whole genome shotgun (WGS) entry which is preliminary data.</text>
</comment>
<feature type="region of interest" description="Disordered" evidence="3">
    <location>
        <begin position="195"/>
        <end position="234"/>
    </location>
</feature>
<feature type="compositionally biased region" description="Acidic residues" evidence="3">
    <location>
        <begin position="106"/>
        <end position="122"/>
    </location>
</feature>
<evidence type="ECO:0000256" key="2">
    <source>
        <dbReference type="PROSITE-ProRule" id="PRU00192"/>
    </source>
</evidence>
<evidence type="ECO:0000313" key="6">
    <source>
        <dbReference type="Proteomes" id="UP001187315"/>
    </source>
</evidence>
<dbReference type="InterPro" id="IPR039687">
    <property type="entry name" value="NPHP1"/>
</dbReference>
<protein>
    <recommendedName>
        <fullName evidence="4">SH3 domain-containing protein</fullName>
    </recommendedName>
</protein>
<feature type="domain" description="SH3" evidence="4">
    <location>
        <begin position="135"/>
        <end position="195"/>
    </location>
</feature>
<dbReference type="GO" id="GO:0090251">
    <property type="term" value="P:protein localization involved in establishment of planar polarity"/>
    <property type="evidence" value="ECO:0007669"/>
    <property type="project" value="TreeGrafter"/>
</dbReference>
<evidence type="ECO:0000256" key="3">
    <source>
        <dbReference type="SAM" id="MobiDB-lite"/>
    </source>
</evidence>
<evidence type="ECO:0000259" key="4">
    <source>
        <dbReference type="PROSITE" id="PS50002"/>
    </source>
</evidence>
<dbReference type="PANTHER" id="PTHR15176:SF1">
    <property type="entry name" value="NEPHROCYSTIN-1"/>
    <property type="match status" value="1"/>
</dbReference>
<feature type="region of interest" description="Disordered" evidence="3">
    <location>
        <begin position="92"/>
        <end position="127"/>
    </location>
</feature>
<dbReference type="InterPro" id="IPR001452">
    <property type="entry name" value="SH3_domain"/>
</dbReference>
<dbReference type="SMART" id="SM00326">
    <property type="entry name" value="SH3"/>
    <property type="match status" value="1"/>
</dbReference>
<keyword evidence="1 2" id="KW-0728">SH3 domain</keyword>
<accession>A0AA88MSS7</accession>
<organism evidence="5 6">
    <name type="scientific">Tachysurus vachellii</name>
    <name type="common">Darkbarbel catfish</name>
    <name type="synonym">Pelteobagrus vachellii</name>
    <dbReference type="NCBI Taxonomy" id="175792"/>
    <lineage>
        <taxon>Eukaryota</taxon>
        <taxon>Metazoa</taxon>
        <taxon>Chordata</taxon>
        <taxon>Craniata</taxon>
        <taxon>Vertebrata</taxon>
        <taxon>Euteleostomi</taxon>
        <taxon>Actinopterygii</taxon>
        <taxon>Neopterygii</taxon>
        <taxon>Teleostei</taxon>
        <taxon>Ostariophysi</taxon>
        <taxon>Siluriformes</taxon>
        <taxon>Bagridae</taxon>
        <taxon>Tachysurus</taxon>
    </lineage>
</organism>